<dbReference type="Pfam" id="PF01370">
    <property type="entry name" value="Epimerase"/>
    <property type="match status" value="1"/>
</dbReference>
<dbReference type="SUPFAM" id="SSF51735">
    <property type="entry name" value="NAD(P)-binding Rossmann-fold domains"/>
    <property type="match status" value="1"/>
</dbReference>
<accession>X0ZXV9</accession>
<dbReference type="AlphaFoldDB" id="X0ZXV9"/>
<dbReference type="PANTHER" id="PTHR43245:SF13">
    <property type="entry name" value="UDP-D-APIOSE_UDP-D-XYLOSE SYNTHASE 2"/>
    <property type="match status" value="1"/>
</dbReference>
<evidence type="ECO:0000259" key="1">
    <source>
        <dbReference type="Pfam" id="PF01370"/>
    </source>
</evidence>
<dbReference type="Gene3D" id="3.40.50.720">
    <property type="entry name" value="NAD(P)-binding Rossmann-like Domain"/>
    <property type="match status" value="1"/>
</dbReference>
<dbReference type="InterPro" id="IPR036291">
    <property type="entry name" value="NAD(P)-bd_dom_sf"/>
</dbReference>
<organism evidence="2">
    <name type="scientific">marine sediment metagenome</name>
    <dbReference type="NCBI Taxonomy" id="412755"/>
    <lineage>
        <taxon>unclassified sequences</taxon>
        <taxon>metagenomes</taxon>
        <taxon>ecological metagenomes</taxon>
    </lineage>
</organism>
<dbReference type="EMBL" id="BART01000701">
    <property type="protein sequence ID" value="GAG74384.1"/>
    <property type="molecule type" value="Genomic_DNA"/>
</dbReference>
<sequence>TSPLSPYAVSKLSEETLTIAFNSTYDLDTTALRYFNVFGPRQRGGSYAGVINIFIAKAFENEALPIEGDGEQSRDFTYIEDVVDCNIQAAESSKSGGNIYNVGGGGRITINNLADEDEATTTFLTSALLQPSSNVTVPIALTSMVKIGAFTDIGTLTLAAS</sequence>
<feature type="domain" description="NAD-dependent epimerase/dehydratase" evidence="1">
    <location>
        <begin position="2"/>
        <end position="103"/>
    </location>
</feature>
<reference evidence="2" key="1">
    <citation type="journal article" date="2014" name="Front. Microbiol.">
        <title>High frequency of phylogenetically diverse reductive dehalogenase-homologous genes in deep subseafloor sedimentary metagenomes.</title>
        <authorList>
            <person name="Kawai M."/>
            <person name="Futagami T."/>
            <person name="Toyoda A."/>
            <person name="Takaki Y."/>
            <person name="Nishi S."/>
            <person name="Hori S."/>
            <person name="Arai W."/>
            <person name="Tsubouchi T."/>
            <person name="Morono Y."/>
            <person name="Uchiyama I."/>
            <person name="Ito T."/>
            <person name="Fujiyama A."/>
            <person name="Inagaki F."/>
            <person name="Takami H."/>
        </authorList>
    </citation>
    <scope>NUCLEOTIDE SEQUENCE</scope>
    <source>
        <strain evidence="2">Expedition CK06-06</strain>
    </source>
</reference>
<gene>
    <name evidence="2" type="ORF">S01H4_03013</name>
</gene>
<protein>
    <recommendedName>
        <fullName evidence="1">NAD-dependent epimerase/dehydratase domain-containing protein</fullName>
    </recommendedName>
</protein>
<name>X0ZXV9_9ZZZZ</name>
<evidence type="ECO:0000313" key="2">
    <source>
        <dbReference type="EMBL" id="GAG74384.1"/>
    </source>
</evidence>
<dbReference type="InterPro" id="IPR050177">
    <property type="entry name" value="Lipid_A_modif_metabolic_enz"/>
</dbReference>
<dbReference type="InterPro" id="IPR001509">
    <property type="entry name" value="Epimerase_deHydtase"/>
</dbReference>
<feature type="non-terminal residue" evidence="2">
    <location>
        <position position="1"/>
    </location>
</feature>
<dbReference type="PANTHER" id="PTHR43245">
    <property type="entry name" value="BIFUNCTIONAL POLYMYXIN RESISTANCE PROTEIN ARNA"/>
    <property type="match status" value="1"/>
</dbReference>
<comment type="caution">
    <text evidence="2">The sequence shown here is derived from an EMBL/GenBank/DDBJ whole genome shotgun (WGS) entry which is preliminary data.</text>
</comment>
<proteinExistence type="predicted"/>